<dbReference type="EMBL" id="VSRR010025034">
    <property type="protein sequence ID" value="MPC66625.1"/>
    <property type="molecule type" value="Genomic_DNA"/>
</dbReference>
<reference evidence="1 2" key="1">
    <citation type="submission" date="2019-05" db="EMBL/GenBank/DDBJ databases">
        <title>Another draft genome of Portunus trituberculatus and its Hox gene families provides insights of decapod evolution.</title>
        <authorList>
            <person name="Jeong J.-H."/>
            <person name="Song I."/>
            <person name="Kim S."/>
            <person name="Choi T."/>
            <person name="Kim D."/>
            <person name="Ryu S."/>
            <person name="Kim W."/>
        </authorList>
    </citation>
    <scope>NUCLEOTIDE SEQUENCE [LARGE SCALE GENOMIC DNA]</scope>
    <source>
        <tissue evidence="1">Muscle</tissue>
    </source>
</reference>
<gene>
    <name evidence="1" type="ORF">E2C01_060775</name>
</gene>
<evidence type="ECO:0000313" key="2">
    <source>
        <dbReference type="Proteomes" id="UP000324222"/>
    </source>
</evidence>
<evidence type="ECO:0000313" key="1">
    <source>
        <dbReference type="EMBL" id="MPC66625.1"/>
    </source>
</evidence>
<accession>A0A5B7HAE6</accession>
<comment type="caution">
    <text evidence="1">The sequence shown here is derived from an EMBL/GenBank/DDBJ whole genome shotgun (WGS) entry which is preliminary data.</text>
</comment>
<dbReference type="AlphaFoldDB" id="A0A5B7HAE6"/>
<protein>
    <submittedName>
        <fullName evidence="1">Uncharacterized protein</fullName>
    </submittedName>
</protein>
<name>A0A5B7HAE6_PORTR</name>
<organism evidence="1 2">
    <name type="scientific">Portunus trituberculatus</name>
    <name type="common">Swimming crab</name>
    <name type="synonym">Neptunus trituberculatus</name>
    <dbReference type="NCBI Taxonomy" id="210409"/>
    <lineage>
        <taxon>Eukaryota</taxon>
        <taxon>Metazoa</taxon>
        <taxon>Ecdysozoa</taxon>
        <taxon>Arthropoda</taxon>
        <taxon>Crustacea</taxon>
        <taxon>Multicrustacea</taxon>
        <taxon>Malacostraca</taxon>
        <taxon>Eumalacostraca</taxon>
        <taxon>Eucarida</taxon>
        <taxon>Decapoda</taxon>
        <taxon>Pleocyemata</taxon>
        <taxon>Brachyura</taxon>
        <taxon>Eubrachyura</taxon>
        <taxon>Portunoidea</taxon>
        <taxon>Portunidae</taxon>
        <taxon>Portuninae</taxon>
        <taxon>Portunus</taxon>
    </lineage>
</organism>
<sequence>MEIDSLLNSSDIRFIARLVRTREVKCIKKESDAFFIVGILTPVRVISHLCL</sequence>
<keyword evidence="2" id="KW-1185">Reference proteome</keyword>
<proteinExistence type="predicted"/>
<dbReference type="Proteomes" id="UP000324222">
    <property type="component" value="Unassembled WGS sequence"/>
</dbReference>